<dbReference type="PANTHER" id="PTHR43792:SF1">
    <property type="entry name" value="N-ACETYLTRANSFERASE DOMAIN-CONTAINING PROTEIN"/>
    <property type="match status" value="1"/>
</dbReference>
<evidence type="ECO:0000313" key="3">
    <source>
        <dbReference type="Proteomes" id="UP001497602"/>
    </source>
</evidence>
<dbReference type="InterPro" id="IPR051531">
    <property type="entry name" value="N-acetyltransferase"/>
</dbReference>
<keyword evidence="2" id="KW-0808">Transferase</keyword>
<reference evidence="2 3" key="1">
    <citation type="submission" date="2024-05" db="EMBL/GenBank/DDBJ databases">
        <authorList>
            <person name="Duchaud E."/>
        </authorList>
    </citation>
    <scope>NUCLEOTIDE SEQUENCE [LARGE SCALE GENOMIC DNA]</scope>
    <source>
        <strain evidence="2">Ena-SAMPLE-TAB-13-05-2024-13:56:06:370-140305</strain>
    </source>
</reference>
<dbReference type="Gene3D" id="3.40.630.30">
    <property type="match status" value="1"/>
</dbReference>
<accession>A0ABM9PPL8</accession>
<keyword evidence="2" id="KW-0012">Acyltransferase</keyword>
<comment type="caution">
    <text evidence="2">The sequence shown here is derived from an EMBL/GenBank/DDBJ whole genome shotgun (WGS) entry which is preliminary data.</text>
</comment>
<name>A0ABM9PPL8_9FLAO</name>
<organism evidence="2 3">
    <name type="scientific">Tenacibaculum vairaonense</name>
    <dbReference type="NCBI Taxonomy" id="3137860"/>
    <lineage>
        <taxon>Bacteria</taxon>
        <taxon>Pseudomonadati</taxon>
        <taxon>Bacteroidota</taxon>
        <taxon>Flavobacteriia</taxon>
        <taxon>Flavobacteriales</taxon>
        <taxon>Flavobacteriaceae</taxon>
        <taxon>Tenacibaculum</taxon>
    </lineage>
</organism>
<proteinExistence type="predicted"/>
<dbReference type="EC" id="2.3.1.267" evidence="2"/>
<evidence type="ECO:0000259" key="1">
    <source>
        <dbReference type="PROSITE" id="PS51186"/>
    </source>
</evidence>
<feature type="domain" description="N-acetyltransferase" evidence="1">
    <location>
        <begin position="11"/>
        <end position="171"/>
    </location>
</feature>
<dbReference type="InterPro" id="IPR016181">
    <property type="entry name" value="Acyl_CoA_acyltransferase"/>
</dbReference>
<evidence type="ECO:0000313" key="2">
    <source>
        <dbReference type="EMBL" id="CAL2107697.1"/>
    </source>
</evidence>
<protein>
    <submittedName>
        <fullName evidence="2">(Ribosomal protein S5)-alanine N-acetyltransferase</fullName>
        <ecNumber evidence="2">2.3.1.267</ecNumber>
    </submittedName>
</protein>
<dbReference type="RefSeq" id="WP_348739292.1">
    <property type="nucleotide sequence ID" value="NZ_CAXJRC010000041.1"/>
</dbReference>
<dbReference type="InterPro" id="IPR000182">
    <property type="entry name" value="GNAT_dom"/>
</dbReference>
<dbReference type="PANTHER" id="PTHR43792">
    <property type="entry name" value="GNAT FAMILY, PUTATIVE (AFU_ORTHOLOGUE AFUA_3G00765)-RELATED-RELATED"/>
    <property type="match status" value="1"/>
</dbReference>
<gene>
    <name evidence="2" type="ORF">T190115A13A_40219</name>
</gene>
<dbReference type="Pfam" id="PF13302">
    <property type="entry name" value="Acetyltransf_3"/>
    <property type="match status" value="1"/>
</dbReference>
<dbReference type="EMBL" id="CAXJRC010000041">
    <property type="protein sequence ID" value="CAL2107697.1"/>
    <property type="molecule type" value="Genomic_DNA"/>
</dbReference>
<dbReference type="PROSITE" id="PS51186">
    <property type="entry name" value="GNAT"/>
    <property type="match status" value="1"/>
</dbReference>
<keyword evidence="3" id="KW-1185">Reference proteome</keyword>
<dbReference type="SUPFAM" id="SSF55729">
    <property type="entry name" value="Acyl-CoA N-acyltransferases (Nat)"/>
    <property type="match status" value="1"/>
</dbReference>
<sequence length="178" mass="20837">MSNYIFTSERLGFRNWKTTDLEFLSEMNSNEEVMRYFPNTQTKEQCLEFIKRMQKQYENIGYCYFPVEIIENQQLIGFIGLSKQTYEADFNPSIDIGWRLHPYFWNKGYATEGAKACLKYAFKTLNISEIVSVAPTINIPSITVMERIGMQKKTEFKHPLLTNFPSIESCVLYTIGNK</sequence>
<dbReference type="Proteomes" id="UP001497602">
    <property type="component" value="Unassembled WGS sequence"/>
</dbReference>
<dbReference type="GO" id="GO:0008999">
    <property type="term" value="F:protein-N-terminal-alanine acetyltransferase activity"/>
    <property type="evidence" value="ECO:0007669"/>
    <property type="project" value="UniProtKB-EC"/>
</dbReference>